<dbReference type="VEuPathDB" id="VectorBase:GAUT040142"/>
<proteinExistence type="predicted"/>
<evidence type="ECO:0000256" key="1">
    <source>
        <dbReference type="SAM" id="Phobius"/>
    </source>
</evidence>
<dbReference type="AlphaFoldDB" id="A0A1A9VKZ1"/>
<evidence type="ECO:0000313" key="2">
    <source>
        <dbReference type="EnsemblMetazoa" id="GAUT040142-PA"/>
    </source>
</evidence>
<sequence>MFDMMLAGGKMSMGREGAIFYEALTHFIFSMLALTFLNFAVELIIIITERLVLCVKKRYLTIQEHCPNTADVLFLIVYKRKRGESGHQAHSRSDQIERQFDTIALIKM</sequence>
<evidence type="ECO:0000313" key="3">
    <source>
        <dbReference type="Proteomes" id="UP000078200"/>
    </source>
</evidence>
<dbReference type="EnsemblMetazoa" id="GAUT040142-RA">
    <property type="protein sequence ID" value="GAUT040142-PA"/>
    <property type="gene ID" value="GAUT040142"/>
</dbReference>
<keyword evidence="1" id="KW-1133">Transmembrane helix</keyword>
<organism evidence="2 3">
    <name type="scientific">Glossina austeni</name>
    <name type="common">Savannah tsetse fly</name>
    <dbReference type="NCBI Taxonomy" id="7395"/>
    <lineage>
        <taxon>Eukaryota</taxon>
        <taxon>Metazoa</taxon>
        <taxon>Ecdysozoa</taxon>
        <taxon>Arthropoda</taxon>
        <taxon>Hexapoda</taxon>
        <taxon>Insecta</taxon>
        <taxon>Pterygota</taxon>
        <taxon>Neoptera</taxon>
        <taxon>Endopterygota</taxon>
        <taxon>Diptera</taxon>
        <taxon>Brachycera</taxon>
        <taxon>Muscomorpha</taxon>
        <taxon>Hippoboscoidea</taxon>
        <taxon>Glossinidae</taxon>
        <taxon>Glossina</taxon>
    </lineage>
</organism>
<keyword evidence="1" id="KW-0812">Transmembrane</keyword>
<keyword evidence="1" id="KW-0472">Membrane</keyword>
<protein>
    <recommendedName>
        <fullName evidence="4">Ion transport domain-containing protein</fullName>
    </recommendedName>
</protein>
<accession>A0A1A9VKZ1</accession>
<name>A0A1A9VKZ1_GLOAU</name>
<reference evidence="2" key="1">
    <citation type="submission" date="2020-05" db="UniProtKB">
        <authorList>
            <consortium name="EnsemblMetazoa"/>
        </authorList>
    </citation>
    <scope>IDENTIFICATION</scope>
    <source>
        <strain evidence="2">TTRI</strain>
    </source>
</reference>
<feature type="transmembrane region" description="Helical" evidence="1">
    <location>
        <begin position="20"/>
        <end position="48"/>
    </location>
</feature>
<keyword evidence="3" id="KW-1185">Reference proteome</keyword>
<evidence type="ECO:0008006" key="4">
    <source>
        <dbReference type="Google" id="ProtNLM"/>
    </source>
</evidence>
<dbReference type="Proteomes" id="UP000078200">
    <property type="component" value="Unassembled WGS sequence"/>
</dbReference>